<dbReference type="GO" id="GO:0042393">
    <property type="term" value="F:histone binding"/>
    <property type="evidence" value="ECO:0007669"/>
    <property type="project" value="InterPro"/>
</dbReference>
<feature type="compositionally biased region" description="Basic and acidic residues" evidence="1">
    <location>
        <begin position="959"/>
        <end position="975"/>
    </location>
</feature>
<evidence type="ECO:0000256" key="1">
    <source>
        <dbReference type="SAM" id="MobiDB-lite"/>
    </source>
</evidence>
<feature type="region of interest" description="Disordered" evidence="1">
    <location>
        <begin position="950"/>
        <end position="991"/>
    </location>
</feature>
<proteinExistence type="predicted"/>
<dbReference type="RefSeq" id="XP_014181274.1">
    <property type="nucleotide sequence ID" value="XM_014325799.1"/>
</dbReference>
<sequence length="1127" mass="122575">MSAVPSDPEGRPIAEPIGAPISDPISEPPAPAPAPTAPTRPLSRNVTPHLTSEEVSALRRASFAKLFERWNGISHKYGMIAPEEDDEIDLITGEITCDRGRIRALKTRAFARELPFVEGDDDDDDDEGDDEEDEGDDSDTPMPPQDDDATPEPEARNGTEEGHPLLQEQPWTAEDDRDLEEFMKVERMRRLATGEAPQDEPVPAELDMGLGANMGPGQMDVIAMLVRREVERMLGGGGLQPALPVPNAAAQATANGAPAATNSGPPQLNGSNGLPTVSERPAVANHRQVERTASIGLAAKHPVSTEEWLYSKTAPVVVKCFQKAKGKGRMAGERPNEDGNLRRQSAPPPRSSLSVEITRKERRASEGDVPERQSGSPSPLDPADPPKKRRKRRISDEEVDANGERAKFTPPNVYLKSLSYHEGKLRECRYCLDAGEPRSRYAALCRGRIDELMCRFPQMTEEEVKAAIAYREEEEANYAATQKPEARTKKRTKLAPPAEVVTEIPTSWRPRPGDERYSMAPHRVRGGSFKRCKLCVVAGGVREKRSMFCMGRSGYGKCAFEFEDPSGSSGDEEETPEQAAIKQMEHRLLRAQNARMGMVARVLKKEEVPAAPLRKSTTPYVSYRQQSTRPGLPATRGPSKAPEGEELNPRAPNGRLKPRCGPCLRAGGKRAERAFLCPGSGRPKYCEYAPSAPGQGAMAGPSEDDTEATDNKDSAVEAETFPDPEIEFIVQQPLQTPAKSSAKPESVTPASGKKPTVTSANKAKEHKVKEPKPKELNAKKKKRPRNSRLGMEESSAEDYETEESDHSLSFADSDDSADSSASEDGHIIRRYNRESTGYTLQSDESQDLSVPLDYGGADAADDEFEGVDTSMESAMESAEAVDPQILRTVAAGMDDFVPRPNTNKYAPYLSFSDGGEGWATCALCEAAGGSRAECAMWCYGRDGEHMCRLNPGWVPPEPPRSRRESQRMSSAERGDLPFSPEHSPDPLESDVEMDDIVPIGDLAVHEGGETEPEIGDSSFDSEPAPIVRRSPVPHSTPPPNSLRESSAHAPSHSPPRITVNGSQPPSTQYRDPAAFVASSDPAPSSSPRSAASYASPLPHAADGLQAALARSIKRDYLATSPRRTQQT</sequence>
<feature type="region of interest" description="Disordered" evidence="1">
    <location>
        <begin position="253"/>
        <end position="278"/>
    </location>
</feature>
<dbReference type="AlphaFoldDB" id="J6F4Q9"/>
<feature type="compositionally biased region" description="Polar residues" evidence="1">
    <location>
        <begin position="834"/>
        <end position="843"/>
    </location>
</feature>
<feature type="compositionally biased region" description="Basic and acidic residues" evidence="1">
    <location>
        <begin position="357"/>
        <end position="371"/>
    </location>
</feature>
<gene>
    <name evidence="2" type="ORF">A1Q1_00484</name>
</gene>
<feature type="region of interest" description="Disordered" evidence="1">
    <location>
        <begin position="324"/>
        <end position="405"/>
    </location>
</feature>
<reference evidence="2 3" key="1">
    <citation type="journal article" date="2012" name="Eukaryot. Cell">
        <title>Draft genome sequence of CBS 2479, the standard type strain of Trichosporon asahii.</title>
        <authorList>
            <person name="Yang R.Y."/>
            <person name="Li H.T."/>
            <person name="Zhu H."/>
            <person name="Zhou G.P."/>
            <person name="Wang M."/>
            <person name="Wang L."/>
        </authorList>
    </citation>
    <scope>NUCLEOTIDE SEQUENCE [LARGE SCALE GENOMIC DNA]</scope>
    <source>
        <strain evidence="3">ATCC 90039 / CBS 2479 / JCM 2466 / KCTC 7840 / NCYC 2677 / UAMH 7654</strain>
    </source>
</reference>
<evidence type="ECO:0000313" key="3">
    <source>
        <dbReference type="Proteomes" id="UP000002748"/>
    </source>
</evidence>
<comment type="caution">
    <text evidence="2">The sequence shown here is derived from an EMBL/GenBank/DDBJ whole genome shotgun (WGS) entry which is preliminary data.</text>
</comment>
<feature type="region of interest" description="Disordered" evidence="1">
    <location>
        <begin position="114"/>
        <end position="176"/>
    </location>
</feature>
<dbReference type="OrthoDB" id="2420608at2759"/>
<dbReference type="HOGENOM" id="CLU_279534_0_0_1"/>
<dbReference type="GO" id="GO:0005634">
    <property type="term" value="C:nucleus"/>
    <property type="evidence" value="ECO:0007669"/>
    <property type="project" value="InterPro"/>
</dbReference>
<dbReference type="VEuPathDB" id="FungiDB:A1Q1_00484"/>
<feature type="compositionally biased region" description="Basic and acidic residues" evidence="1">
    <location>
        <begin position="767"/>
        <end position="778"/>
    </location>
</feature>
<dbReference type="InterPro" id="IPR009072">
    <property type="entry name" value="Histone-fold"/>
</dbReference>
<feature type="region of interest" description="Disordered" evidence="1">
    <location>
        <begin position="614"/>
        <end position="847"/>
    </location>
</feature>
<feature type="compositionally biased region" description="Low complexity" evidence="1">
    <location>
        <begin position="253"/>
        <end position="266"/>
    </location>
</feature>
<protein>
    <submittedName>
        <fullName evidence="2">Uncharacterized protein</fullName>
    </submittedName>
</protein>
<dbReference type="InterPro" id="IPR018465">
    <property type="entry name" value="Scm3/HJURP"/>
</dbReference>
<feature type="region of interest" description="Disordered" evidence="1">
    <location>
        <begin position="1006"/>
        <end position="1097"/>
    </location>
</feature>
<feature type="compositionally biased region" description="Basic and acidic residues" evidence="1">
    <location>
        <begin position="330"/>
        <end position="341"/>
    </location>
</feature>
<dbReference type="EMBL" id="ALBS01000122">
    <property type="protein sequence ID" value="EJT50257.1"/>
    <property type="molecule type" value="Genomic_DNA"/>
</dbReference>
<dbReference type="GeneID" id="25983998"/>
<feature type="compositionally biased region" description="Low complexity" evidence="1">
    <location>
        <begin position="1072"/>
        <end position="1097"/>
    </location>
</feature>
<feature type="region of interest" description="Disordered" evidence="1">
    <location>
        <begin position="1"/>
        <end position="50"/>
    </location>
</feature>
<name>J6F4Q9_TRIAS</name>
<evidence type="ECO:0000313" key="2">
    <source>
        <dbReference type="EMBL" id="EJT50257.1"/>
    </source>
</evidence>
<feature type="compositionally biased region" description="Acidic residues" evidence="1">
    <location>
        <begin position="794"/>
        <end position="803"/>
    </location>
</feature>
<dbReference type="Pfam" id="PF10384">
    <property type="entry name" value="Scm3"/>
    <property type="match status" value="1"/>
</dbReference>
<feature type="compositionally biased region" description="Polar residues" evidence="1">
    <location>
        <begin position="1059"/>
        <end position="1069"/>
    </location>
</feature>
<feature type="compositionally biased region" description="Basic and acidic residues" evidence="1">
    <location>
        <begin position="153"/>
        <end position="163"/>
    </location>
</feature>
<feature type="compositionally biased region" description="Basic and acidic residues" evidence="1">
    <location>
        <begin position="823"/>
        <end position="833"/>
    </location>
</feature>
<dbReference type="GO" id="GO:0046982">
    <property type="term" value="F:protein heterodimerization activity"/>
    <property type="evidence" value="ECO:0007669"/>
    <property type="project" value="InterPro"/>
</dbReference>
<feature type="compositionally biased region" description="Pro residues" evidence="1">
    <location>
        <begin position="26"/>
        <end position="38"/>
    </location>
</feature>
<feature type="region of interest" description="Disordered" evidence="1">
    <location>
        <begin position="479"/>
        <end position="500"/>
    </location>
</feature>
<dbReference type="Gene3D" id="1.10.20.10">
    <property type="entry name" value="Histone, subunit A"/>
    <property type="match status" value="1"/>
</dbReference>
<feature type="compositionally biased region" description="Polar residues" evidence="1">
    <location>
        <begin position="615"/>
        <end position="629"/>
    </location>
</feature>
<organism evidence="2 3">
    <name type="scientific">Trichosporon asahii var. asahii (strain ATCC 90039 / CBS 2479 / JCM 2466 / KCTC 7840 / NBRC 103889/ NCYC 2677 / UAMH 7654)</name>
    <name type="common">Yeast</name>
    <dbReference type="NCBI Taxonomy" id="1186058"/>
    <lineage>
        <taxon>Eukaryota</taxon>
        <taxon>Fungi</taxon>
        <taxon>Dikarya</taxon>
        <taxon>Basidiomycota</taxon>
        <taxon>Agaricomycotina</taxon>
        <taxon>Tremellomycetes</taxon>
        <taxon>Trichosporonales</taxon>
        <taxon>Trichosporonaceae</taxon>
        <taxon>Trichosporon</taxon>
    </lineage>
</organism>
<dbReference type="KEGG" id="tasa:A1Q1_00484"/>
<dbReference type="Proteomes" id="UP000002748">
    <property type="component" value="Unassembled WGS sequence"/>
</dbReference>
<feature type="compositionally biased region" description="Acidic residues" evidence="1">
    <location>
        <begin position="118"/>
        <end position="151"/>
    </location>
</feature>
<accession>J6F4Q9</accession>